<comment type="caution">
    <text evidence="1">The sequence shown here is derived from an EMBL/GenBank/DDBJ whole genome shotgun (WGS) entry which is preliminary data.</text>
</comment>
<gene>
    <name evidence="1" type="ORF">LWI28_011843</name>
</gene>
<organism evidence="1 2">
    <name type="scientific">Acer negundo</name>
    <name type="common">Box elder</name>
    <dbReference type="NCBI Taxonomy" id="4023"/>
    <lineage>
        <taxon>Eukaryota</taxon>
        <taxon>Viridiplantae</taxon>
        <taxon>Streptophyta</taxon>
        <taxon>Embryophyta</taxon>
        <taxon>Tracheophyta</taxon>
        <taxon>Spermatophyta</taxon>
        <taxon>Magnoliopsida</taxon>
        <taxon>eudicotyledons</taxon>
        <taxon>Gunneridae</taxon>
        <taxon>Pentapetalae</taxon>
        <taxon>rosids</taxon>
        <taxon>malvids</taxon>
        <taxon>Sapindales</taxon>
        <taxon>Sapindaceae</taxon>
        <taxon>Hippocastanoideae</taxon>
        <taxon>Acereae</taxon>
        <taxon>Acer</taxon>
    </lineage>
</organism>
<dbReference type="EMBL" id="JAJSOW010000101">
    <property type="protein sequence ID" value="KAI9181139.1"/>
    <property type="molecule type" value="Genomic_DNA"/>
</dbReference>
<evidence type="ECO:0000313" key="2">
    <source>
        <dbReference type="Proteomes" id="UP001064489"/>
    </source>
</evidence>
<keyword evidence="2" id="KW-1185">Reference proteome</keyword>
<evidence type="ECO:0000313" key="1">
    <source>
        <dbReference type="EMBL" id="KAI9181139.1"/>
    </source>
</evidence>
<name>A0AAD5IZR4_ACENE</name>
<accession>A0AAD5IZR4</accession>
<reference evidence="1" key="1">
    <citation type="journal article" date="2022" name="Plant J.">
        <title>Strategies of tolerance reflected in two North American maple genomes.</title>
        <authorList>
            <person name="McEvoy S.L."/>
            <person name="Sezen U.U."/>
            <person name="Trouern-Trend A."/>
            <person name="McMahon S.M."/>
            <person name="Schaberg P.G."/>
            <person name="Yang J."/>
            <person name="Wegrzyn J.L."/>
            <person name="Swenson N.G."/>
        </authorList>
    </citation>
    <scope>NUCLEOTIDE SEQUENCE</scope>
    <source>
        <strain evidence="1">91603</strain>
    </source>
</reference>
<reference evidence="1" key="2">
    <citation type="submission" date="2023-02" db="EMBL/GenBank/DDBJ databases">
        <authorList>
            <person name="Swenson N.G."/>
            <person name="Wegrzyn J.L."/>
            <person name="Mcevoy S.L."/>
        </authorList>
    </citation>
    <scope>NUCLEOTIDE SEQUENCE</scope>
    <source>
        <strain evidence="1">91603</strain>
        <tissue evidence="1">Leaf</tissue>
    </source>
</reference>
<sequence length="154" mass="18033">MNIPAKIKIFYWQAYRHCLPLKMSLIAQKVPREIACPVYHKKLKTVLHGLWGCKWLKEVRADCSFMSRINWVDGMHFLDFILSCYRCLDKDDMLLLLIVVFLEGLVFTQQMVHSQGNQGFELVVPWAMGFLKEFKKANKVRDGVAFTNDYEVVK</sequence>
<evidence type="ECO:0008006" key="3">
    <source>
        <dbReference type="Google" id="ProtNLM"/>
    </source>
</evidence>
<proteinExistence type="predicted"/>
<dbReference type="AlphaFoldDB" id="A0AAD5IZR4"/>
<dbReference type="Proteomes" id="UP001064489">
    <property type="component" value="Chromosome 4"/>
</dbReference>
<protein>
    <recommendedName>
        <fullName evidence="3">Reverse transcriptase zinc-binding domain-containing protein</fullName>
    </recommendedName>
</protein>